<evidence type="ECO:0000313" key="3">
    <source>
        <dbReference type="Proteomes" id="UP000288805"/>
    </source>
</evidence>
<feature type="region of interest" description="Disordered" evidence="1">
    <location>
        <begin position="80"/>
        <end position="114"/>
    </location>
</feature>
<protein>
    <submittedName>
        <fullName evidence="2">Uncharacterized protein</fullName>
    </submittedName>
</protein>
<dbReference type="EMBL" id="QGNW01001998">
    <property type="protein sequence ID" value="RVW26676.1"/>
    <property type="molecule type" value="Genomic_DNA"/>
</dbReference>
<accession>A0A438CTZ1</accession>
<dbReference type="AlphaFoldDB" id="A0A438CTZ1"/>
<gene>
    <name evidence="2" type="ORF">CK203_096529</name>
</gene>
<evidence type="ECO:0000313" key="2">
    <source>
        <dbReference type="EMBL" id="RVW26676.1"/>
    </source>
</evidence>
<dbReference type="Proteomes" id="UP000288805">
    <property type="component" value="Unassembled WGS sequence"/>
</dbReference>
<name>A0A438CTZ1_VITVI</name>
<evidence type="ECO:0000256" key="1">
    <source>
        <dbReference type="SAM" id="MobiDB-lite"/>
    </source>
</evidence>
<feature type="compositionally biased region" description="Low complexity" evidence="1">
    <location>
        <begin position="89"/>
        <end position="98"/>
    </location>
</feature>
<proteinExistence type="predicted"/>
<organism evidence="2 3">
    <name type="scientific">Vitis vinifera</name>
    <name type="common">Grape</name>
    <dbReference type="NCBI Taxonomy" id="29760"/>
    <lineage>
        <taxon>Eukaryota</taxon>
        <taxon>Viridiplantae</taxon>
        <taxon>Streptophyta</taxon>
        <taxon>Embryophyta</taxon>
        <taxon>Tracheophyta</taxon>
        <taxon>Spermatophyta</taxon>
        <taxon>Magnoliopsida</taxon>
        <taxon>eudicotyledons</taxon>
        <taxon>Gunneridae</taxon>
        <taxon>Pentapetalae</taxon>
        <taxon>rosids</taxon>
        <taxon>Vitales</taxon>
        <taxon>Vitaceae</taxon>
        <taxon>Viteae</taxon>
        <taxon>Vitis</taxon>
    </lineage>
</organism>
<reference evidence="2 3" key="1">
    <citation type="journal article" date="2018" name="PLoS Genet.">
        <title>Population sequencing reveals clonal diversity and ancestral inbreeding in the grapevine cultivar Chardonnay.</title>
        <authorList>
            <person name="Roach M.J."/>
            <person name="Johnson D.L."/>
            <person name="Bohlmann J."/>
            <person name="van Vuuren H.J."/>
            <person name="Jones S.J."/>
            <person name="Pretorius I.S."/>
            <person name="Schmidt S.A."/>
            <person name="Borneman A.R."/>
        </authorList>
    </citation>
    <scope>NUCLEOTIDE SEQUENCE [LARGE SCALE GENOMIC DNA]</scope>
    <source>
        <strain evidence="3">cv. Chardonnay</strain>
        <tissue evidence="2">Leaf</tissue>
    </source>
</reference>
<comment type="caution">
    <text evidence="2">The sequence shown here is derived from an EMBL/GenBank/DDBJ whole genome shotgun (WGS) entry which is preliminary data.</text>
</comment>
<sequence length="396" mass="44149">MGLSHSSVDPYKMRCYPTLINIVKMAQDKRKVVIQIDNETRHSPRQKCARPLVQSQSGVVISDPTKRHVTREAMHVEARTKAHFDRSTTLKTTRLTTTPPHPRASPPTPSPACPPSLGVCDDAPKMDLSRWEFGQEFSYDIKAFSTYEPIAQSMRLLDRYYFLALMDPLSYFYATSPLVYHHLLLLKPDLYLNHDQLFQGVHVIKTNIFPLGHSREHSGLVLWGLYHMYIEGEGETVSFSSKLSHSFASWARAIHLGSQLTNHGTRRKKALHVVPLPSTIESPLSPTPTFDTSLLMLPILLSPRISSALEPSVPISTLVVPVFDLARPSQPQRGDFVTPTETNLEVDGDTEVIGKAITPIVEITDQATTLMLEDIDQLATPVLEEIDGVVDSIIGA</sequence>
<feature type="compositionally biased region" description="Pro residues" evidence="1">
    <location>
        <begin position="99"/>
        <end position="114"/>
    </location>
</feature>